<organism evidence="2 3">
    <name type="scientific">Trichoderma aggressivum f. europaeum</name>
    <dbReference type="NCBI Taxonomy" id="173218"/>
    <lineage>
        <taxon>Eukaryota</taxon>
        <taxon>Fungi</taxon>
        <taxon>Dikarya</taxon>
        <taxon>Ascomycota</taxon>
        <taxon>Pezizomycotina</taxon>
        <taxon>Sordariomycetes</taxon>
        <taxon>Hypocreomycetidae</taxon>
        <taxon>Hypocreales</taxon>
        <taxon>Hypocreaceae</taxon>
        <taxon>Trichoderma</taxon>
    </lineage>
</organism>
<evidence type="ECO:0008006" key="4">
    <source>
        <dbReference type="Google" id="ProtNLM"/>
    </source>
</evidence>
<feature type="region of interest" description="Disordered" evidence="1">
    <location>
        <begin position="79"/>
        <end position="154"/>
    </location>
</feature>
<dbReference type="SUPFAM" id="SSF58113">
    <property type="entry name" value="Apolipoprotein A-I"/>
    <property type="match status" value="1"/>
</dbReference>
<keyword evidence="3" id="KW-1185">Reference proteome</keyword>
<proteinExistence type="predicted"/>
<sequence>MSFLTRTLNVSRTAAVVTPVSRIAAVRTSRTFTTSLAAQRTATEAVKDELKHIDRAVSDKLVDGINIATKASHKVMETAEDLSNSGVSSQVEGVEAHARGKAEAVKGTVKGKTEELKGNVKGKAEEMKGQAKGTAAKAKGKADETLDEVQSLYD</sequence>
<comment type="caution">
    <text evidence="2">The sequence shown here is derived from an EMBL/GenBank/DDBJ whole genome shotgun (WGS) entry which is preliminary data.</text>
</comment>
<gene>
    <name evidence="2" type="ORF">Triagg1_9271</name>
</gene>
<evidence type="ECO:0000256" key="1">
    <source>
        <dbReference type="SAM" id="MobiDB-lite"/>
    </source>
</evidence>
<dbReference type="EMBL" id="JAWRVG010000051">
    <property type="protein sequence ID" value="KAK4063943.1"/>
    <property type="molecule type" value="Genomic_DNA"/>
</dbReference>
<accession>A0AAE1LVL7</accession>
<feature type="compositionally biased region" description="Polar residues" evidence="1">
    <location>
        <begin position="81"/>
        <end position="91"/>
    </location>
</feature>
<feature type="compositionally biased region" description="Basic and acidic residues" evidence="1">
    <location>
        <begin position="111"/>
        <end position="129"/>
    </location>
</feature>
<dbReference type="AlphaFoldDB" id="A0AAE1LVL7"/>
<evidence type="ECO:0000313" key="3">
    <source>
        <dbReference type="Proteomes" id="UP001273209"/>
    </source>
</evidence>
<dbReference type="RefSeq" id="XP_062751716.1">
    <property type="nucleotide sequence ID" value="XM_062904210.1"/>
</dbReference>
<evidence type="ECO:0000313" key="2">
    <source>
        <dbReference type="EMBL" id="KAK4063943.1"/>
    </source>
</evidence>
<dbReference type="GeneID" id="87924115"/>
<name>A0AAE1LVL7_9HYPO</name>
<reference evidence="2" key="1">
    <citation type="submission" date="2023-11" db="EMBL/GenBank/DDBJ databases">
        <title>The genome sequences of three competitors of mushroom-forming fungi.</title>
        <authorList>
            <person name="Beijen E."/>
            <person name="Ohm R.A."/>
        </authorList>
    </citation>
    <scope>NUCLEOTIDE SEQUENCE</scope>
    <source>
        <strain evidence="2">CBS 100526</strain>
    </source>
</reference>
<protein>
    <recommendedName>
        <fullName evidence="4">LEA domain-containing protein</fullName>
    </recommendedName>
</protein>
<dbReference type="Proteomes" id="UP001273209">
    <property type="component" value="Unassembled WGS sequence"/>
</dbReference>
<dbReference type="Gene3D" id="1.20.120.20">
    <property type="entry name" value="Apolipoprotein"/>
    <property type="match status" value="1"/>
</dbReference>
<feature type="compositionally biased region" description="Basic and acidic residues" evidence="1">
    <location>
        <begin position="94"/>
        <end position="104"/>
    </location>
</feature>